<protein>
    <submittedName>
        <fullName evidence="1">Uncharacterized protein</fullName>
    </submittedName>
</protein>
<reference evidence="1 2" key="1">
    <citation type="submission" date="2015-01" db="EMBL/GenBank/DDBJ databases">
        <title>Evolution of Trichinella species and genotypes.</title>
        <authorList>
            <person name="Korhonen P.K."/>
            <person name="Edoardo P."/>
            <person name="Giuseppe L.R."/>
            <person name="Gasser R.B."/>
        </authorList>
    </citation>
    <scope>NUCLEOTIDE SEQUENCE [LARGE SCALE GENOMIC DNA]</scope>
    <source>
        <strain evidence="1">ISS417</strain>
    </source>
</reference>
<name>A0A0V0UHJ0_9BILA</name>
<organism evidence="1 2">
    <name type="scientific">Trichinella murrelli</name>
    <dbReference type="NCBI Taxonomy" id="144512"/>
    <lineage>
        <taxon>Eukaryota</taxon>
        <taxon>Metazoa</taxon>
        <taxon>Ecdysozoa</taxon>
        <taxon>Nematoda</taxon>
        <taxon>Enoplea</taxon>
        <taxon>Dorylaimia</taxon>
        <taxon>Trichinellida</taxon>
        <taxon>Trichinellidae</taxon>
        <taxon>Trichinella</taxon>
    </lineage>
</organism>
<dbReference type="Proteomes" id="UP000055048">
    <property type="component" value="Unassembled WGS sequence"/>
</dbReference>
<evidence type="ECO:0000313" key="1">
    <source>
        <dbReference type="EMBL" id="KRX50714.1"/>
    </source>
</evidence>
<dbReference type="AlphaFoldDB" id="A0A0V0UHJ0"/>
<dbReference type="EMBL" id="JYDJ01000004">
    <property type="protein sequence ID" value="KRX50714.1"/>
    <property type="molecule type" value="Genomic_DNA"/>
</dbReference>
<comment type="caution">
    <text evidence="1">The sequence shown here is derived from an EMBL/GenBank/DDBJ whole genome shotgun (WGS) entry which is preliminary data.</text>
</comment>
<proteinExistence type="predicted"/>
<keyword evidence="2" id="KW-1185">Reference proteome</keyword>
<accession>A0A0V0UHJ0</accession>
<sequence length="61" mass="7248">MPMRCKTFRLSSCIIYPKRICIWELVLIAVSYIYFCKTCIHKHATMKRVAIRPSQITQLNE</sequence>
<gene>
    <name evidence="1" type="ORF">T05_10341</name>
</gene>
<evidence type="ECO:0000313" key="2">
    <source>
        <dbReference type="Proteomes" id="UP000055048"/>
    </source>
</evidence>